<dbReference type="NCBIfam" id="NF040582">
    <property type="entry name" value="STY4528_fam"/>
    <property type="match status" value="1"/>
</dbReference>
<name>Q8GPQ3_PSEAI</name>
<organism evidence="2">
    <name type="scientific">Pseudomonas aeruginosa</name>
    <dbReference type="NCBI Taxonomy" id="287"/>
    <lineage>
        <taxon>Bacteria</taxon>
        <taxon>Pseudomonadati</taxon>
        <taxon>Pseudomonadota</taxon>
        <taxon>Gammaproteobacteria</taxon>
        <taxon>Pseudomonadales</taxon>
        <taxon>Pseudomonadaceae</taxon>
        <taxon>Pseudomonas</taxon>
    </lineage>
</organism>
<gene>
    <name evidence="2" type="primary">ORF SG100</name>
</gene>
<feature type="region of interest" description="Disordered" evidence="1">
    <location>
        <begin position="222"/>
        <end position="259"/>
    </location>
</feature>
<dbReference type="RefSeq" id="WP_031755041.1">
    <property type="nucleotide sequence ID" value="NZ_LLUW01000023.1"/>
</dbReference>
<reference evidence="2" key="1">
    <citation type="journal article" date="2002" name="J. Bacteriol.">
        <title>Gene islands integrated into tRNA(Gly) genes confer genome diversity on a Pseudomonas aeruginosa clone.</title>
        <authorList>
            <person name="Larbig K.D."/>
            <person name="Christmann A."/>
            <person name="Johann A."/>
            <person name="Klockgether J."/>
            <person name="Hartsch T."/>
            <person name="Merkl R."/>
            <person name="Wiehlmann L."/>
            <person name="Fritz H.-J."/>
            <person name="Tuemmler B."/>
        </authorList>
    </citation>
    <scope>NUCLEOTIDE SEQUENCE</scope>
    <source>
        <strain evidence="2">SG17M</strain>
    </source>
</reference>
<dbReference type="EMBL" id="AF440524">
    <property type="protein sequence ID" value="AAN62321.1"/>
    <property type="molecule type" value="Genomic_DNA"/>
</dbReference>
<evidence type="ECO:0000256" key="1">
    <source>
        <dbReference type="SAM" id="MobiDB-lite"/>
    </source>
</evidence>
<proteinExistence type="predicted"/>
<sequence>MVAQAGPAALSTLLDDALRHLPPNREHTPASDGFLYSGNRHESVPRALFLDTRLTPLERNAWQIIRLMLNADGVTAFPTYDQLRPYLASTPCAQQASYETVARALTLLRLTRWLSLVRRRRDPKTGRIKGNLYVLHDEPLTPFEAMQLDPEYLGLVSHALEHASKAVQRVGYRTIQDISEDPLLSGRVLPTRLQVLVQRMAQGGVSPQESYPQVRPIHESEEGENALLRNGEPPSSDSEAGANTSKTNPLRNPKQDRTEVLSIRIKKSVRTDAHAREHPHLRLPERFLALRDEQQAGALVALQQVQAEQRQAVLDEWAVRCRSSAVRKPAGYLFGIIQAAIRGEFNAWAGQDKHQVVTADPPPAPRTANPEVVHTHLAQLHALLHPK</sequence>
<evidence type="ECO:0000313" key="2">
    <source>
        <dbReference type="EMBL" id="AAN62321.1"/>
    </source>
</evidence>
<dbReference type="AlphaFoldDB" id="Q8GPQ3"/>
<feature type="compositionally biased region" description="Polar residues" evidence="1">
    <location>
        <begin position="233"/>
        <end position="250"/>
    </location>
</feature>
<accession>Q8GPQ3</accession>
<protein>
    <submittedName>
        <fullName evidence="2">Uncharacterized protein ORF SG100</fullName>
    </submittedName>
</protein>
<dbReference type="InterPro" id="IPR047749">
    <property type="entry name" value="STY4528-like"/>
</dbReference>